<evidence type="ECO:0000256" key="2">
    <source>
        <dbReference type="ARBA" id="ARBA00008537"/>
    </source>
</evidence>
<sequence>MSNTRKTVGFIGLILAMFMGALDATIVNIAIPDIMDDLHTGLTDTSWVATIYVLAMSVFIITVSKLADIYGRKLVMLIGVVLFGGFSFACMTANSLLPLIIYRFFQGLGGAILTPIVLPMGIELFGKEKTSRITAVMGAFGALAAAGGPVIGGVIINWTSYRWIFGINIPIAILAFLLILIGTKESYDKTISKSIDWLGMIFLTITLGGLVFGLLEGREYGWSSQMIVSSFVSSLIGLILLIFTERKVKSPIIELTLFKEKTFTASSIVYMIFGFAIIVPSFVVNYFLQNVRNYSALHSAYLIVPASLAIAVSMPLATKMYQKISAKLLIGIGIVVTAGGLFMLGLVEYDTPKSIIICCNIIIGLGLGFMAMSLTSSVKYLPVTKTGIGSGIVNASRYIGQALGIALLVTILNGNINTAKTNIKDTAYHQIDRHVLSSKVKKVAREEIKVTFKTSKDSTKVSGKQRHMIKRIKKAARDTSQLPQPKKGSDYRKLYNANKLLVNGSEKLIATIPIPQTKLGLTTLSAGQKKMSSAIQLLAQKKELTDSLHAITQSKNDELSKAFDQVFNIGGIIVLVCIPLAFLTERKRSDASIEKQAI</sequence>
<evidence type="ECO:0000256" key="1">
    <source>
        <dbReference type="ARBA" id="ARBA00004651"/>
    </source>
</evidence>
<keyword evidence="4" id="KW-1003">Cell membrane</keyword>
<evidence type="ECO:0000256" key="3">
    <source>
        <dbReference type="ARBA" id="ARBA00022448"/>
    </source>
</evidence>
<dbReference type="PRINTS" id="PR01036">
    <property type="entry name" value="TCRTETB"/>
</dbReference>
<evidence type="ECO:0000259" key="8">
    <source>
        <dbReference type="PROSITE" id="PS50850"/>
    </source>
</evidence>
<dbReference type="PANTHER" id="PTHR42718:SF9">
    <property type="entry name" value="MAJOR FACILITATOR SUPERFAMILY MULTIDRUG TRANSPORTER MFSC"/>
    <property type="match status" value="1"/>
</dbReference>
<dbReference type="Gene3D" id="1.20.1250.20">
    <property type="entry name" value="MFS general substrate transporter like domains"/>
    <property type="match status" value="1"/>
</dbReference>
<dbReference type="PROSITE" id="PS00216">
    <property type="entry name" value="SUGAR_TRANSPORT_1"/>
    <property type="match status" value="1"/>
</dbReference>
<evidence type="ECO:0000256" key="4">
    <source>
        <dbReference type="ARBA" id="ARBA00022475"/>
    </source>
</evidence>
<dbReference type="InterPro" id="IPR011701">
    <property type="entry name" value="MFS"/>
</dbReference>
<organism evidence="9">
    <name type="scientific">Streptococcus mutans</name>
    <dbReference type="NCBI Taxonomy" id="1309"/>
    <lineage>
        <taxon>Bacteria</taxon>
        <taxon>Bacillati</taxon>
        <taxon>Bacillota</taxon>
        <taxon>Bacilli</taxon>
        <taxon>Lactobacillales</taxon>
        <taxon>Streptococcaceae</taxon>
        <taxon>Streptococcus</taxon>
    </lineage>
</organism>
<dbReference type="InterPro" id="IPR004638">
    <property type="entry name" value="EmrB-like"/>
</dbReference>
<dbReference type="PROSITE" id="PS50850">
    <property type="entry name" value="MFS"/>
    <property type="match status" value="1"/>
</dbReference>
<dbReference type="Pfam" id="PF07690">
    <property type="entry name" value="MFS_1"/>
    <property type="match status" value="1"/>
</dbReference>
<dbReference type="SUPFAM" id="SSF103473">
    <property type="entry name" value="MFS general substrate transporter"/>
    <property type="match status" value="2"/>
</dbReference>
<dbReference type="Gene3D" id="1.20.1720.10">
    <property type="entry name" value="Multidrug resistance protein D"/>
    <property type="match status" value="1"/>
</dbReference>
<dbReference type="NCBIfam" id="TIGR00711">
    <property type="entry name" value="efflux_EmrB"/>
    <property type="match status" value="1"/>
</dbReference>
<name>A0A4Y5R3F7_STRMG</name>
<comment type="similarity">
    <text evidence="2">Belongs to the major facilitator superfamily. EmrB family.</text>
</comment>
<dbReference type="EMBL" id="MK144293">
    <property type="protein sequence ID" value="QCY50746.1"/>
    <property type="molecule type" value="Genomic_DNA"/>
</dbReference>
<keyword evidence="3" id="KW-0813">Transport</keyword>
<dbReference type="GO" id="GO:0005886">
    <property type="term" value="C:plasma membrane"/>
    <property type="evidence" value="ECO:0007669"/>
    <property type="project" value="UniProtKB-SubCell"/>
</dbReference>
<dbReference type="InterPro" id="IPR020846">
    <property type="entry name" value="MFS_dom"/>
</dbReference>
<dbReference type="RefSeq" id="WP_002277502.1">
    <property type="nucleotide sequence ID" value="NZ_BDOS01000001.1"/>
</dbReference>
<keyword evidence="7" id="KW-0472">Membrane</keyword>
<comment type="subcellular location">
    <subcellularLocation>
        <location evidence="1">Cell membrane</location>
        <topology evidence="1">Multi-pass membrane protein</topology>
    </subcellularLocation>
</comment>
<dbReference type="InterPro" id="IPR036259">
    <property type="entry name" value="MFS_trans_sf"/>
</dbReference>
<keyword evidence="5" id="KW-0812">Transmembrane</keyword>
<protein>
    <submittedName>
        <fullName evidence="9">DHA2 family efflux MFS transporter permease subunit</fullName>
    </submittedName>
</protein>
<dbReference type="InterPro" id="IPR005829">
    <property type="entry name" value="Sugar_transporter_CS"/>
</dbReference>
<dbReference type="AlphaFoldDB" id="A0A4Y5R3F7"/>
<evidence type="ECO:0000313" key="9">
    <source>
        <dbReference type="EMBL" id="QCY50746.1"/>
    </source>
</evidence>
<evidence type="ECO:0000256" key="5">
    <source>
        <dbReference type="ARBA" id="ARBA00022692"/>
    </source>
</evidence>
<evidence type="ECO:0000256" key="6">
    <source>
        <dbReference type="ARBA" id="ARBA00022989"/>
    </source>
</evidence>
<dbReference type="GO" id="GO:0022857">
    <property type="term" value="F:transmembrane transporter activity"/>
    <property type="evidence" value="ECO:0007669"/>
    <property type="project" value="InterPro"/>
</dbReference>
<feature type="domain" description="Major facilitator superfamily (MFS) profile" evidence="8">
    <location>
        <begin position="9"/>
        <end position="449"/>
    </location>
</feature>
<reference evidence="9" key="1">
    <citation type="submission" date="2018-11" db="EMBL/GenBank/DDBJ databases">
        <authorList>
            <person name="Hao T."/>
        </authorList>
    </citation>
    <scope>NUCLEOTIDE SEQUENCE</scope>
    <source>
        <strain evidence="9">35</strain>
    </source>
</reference>
<proteinExistence type="inferred from homology"/>
<dbReference type="PANTHER" id="PTHR42718">
    <property type="entry name" value="MAJOR FACILITATOR SUPERFAMILY MULTIDRUG TRANSPORTER MFSC"/>
    <property type="match status" value="1"/>
</dbReference>
<keyword evidence="6" id="KW-1133">Transmembrane helix</keyword>
<accession>A0A4Y5R3F7</accession>
<evidence type="ECO:0000256" key="7">
    <source>
        <dbReference type="ARBA" id="ARBA00023136"/>
    </source>
</evidence>